<dbReference type="Proteomes" id="UP000615446">
    <property type="component" value="Unassembled WGS sequence"/>
</dbReference>
<dbReference type="Gene3D" id="3.40.50.720">
    <property type="entry name" value="NAD(P)-binding Rossmann-like Domain"/>
    <property type="match status" value="1"/>
</dbReference>
<dbReference type="InterPro" id="IPR029154">
    <property type="entry name" value="HIBADH-like_NADP-bd"/>
</dbReference>
<name>A0A2Z6QIC1_9GLOM</name>
<dbReference type="EMBL" id="BLAL01000022">
    <property type="protein sequence ID" value="GES76586.1"/>
    <property type="molecule type" value="Genomic_DNA"/>
</dbReference>
<dbReference type="Gene3D" id="1.10.1040.10">
    <property type="entry name" value="N-(1-d-carboxylethyl)-l-norvaline Dehydrogenase, domain 2"/>
    <property type="match status" value="1"/>
</dbReference>
<comment type="caution">
    <text evidence="7">The sequence shown here is derived from an EMBL/GenBank/DDBJ whole genome shotgun (WGS) entry which is preliminary data.</text>
</comment>
<dbReference type="SUPFAM" id="SSF48179">
    <property type="entry name" value="6-phosphogluconate dehydrogenase C-terminal domain-like"/>
    <property type="match status" value="1"/>
</dbReference>
<dbReference type="STRING" id="94130.A0A2Z6QIC1"/>
<dbReference type="EMBL" id="BEXD01000231">
    <property type="protein sequence ID" value="GBB85559.1"/>
    <property type="molecule type" value="Genomic_DNA"/>
</dbReference>
<comment type="similarity">
    <text evidence="1">Belongs to the HIBADH-related family. NP60 subfamily.</text>
</comment>
<keyword evidence="3" id="KW-0520">NAD</keyword>
<evidence type="ECO:0000256" key="1">
    <source>
        <dbReference type="ARBA" id="ARBA00007598"/>
    </source>
</evidence>
<dbReference type="InterPro" id="IPR006115">
    <property type="entry name" value="6PGDH_NADP-bd"/>
</dbReference>
<reference evidence="8" key="2">
    <citation type="submission" date="2019-10" db="EMBL/GenBank/DDBJ databases">
        <title>Conservation and host-specific expression of non-tandemly repeated heterogenous ribosome RNA gene in arbuscular mycorrhizal fungi.</title>
        <authorList>
            <person name="Maeda T."/>
            <person name="Kobayashi Y."/>
            <person name="Nakagawa T."/>
            <person name="Ezawa T."/>
            <person name="Yamaguchi K."/>
            <person name="Bino T."/>
            <person name="Nishimoto Y."/>
            <person name="Shigenobu S."/>
            <person name="Kawaguchi M."/>
        </authorList>
    </citation>
    <scope>NUCLEOTIDE SEQUENCE</scope>
    <source>
        <strain evidence="8">HR1</strain>
    </source>
</reference>
<proteinExistence type="inferred from homology"/>
<dbReference type="InterPro" id="IPR002204">
    <property type="entry name" value="3-OH-isobutyrate_DH-rel_CS"/>
</dbReference>
<evidence type="ECO:0000313" key="8">
    <source>
        <dbReference type="EMBL" id="GES76586.1"/>
    </source>
</evidence>
<protein>
    <submittedName>
        <fullName evidence="8">NAD(P)-binding protein</fullName>
    </submittedName>
</protein>
<evidence type="ECO:0000259" key="6">
    <source>
        <dbReference type="Pfam" id="PF14833"/>
    </source>
</evidence>
<feature type="domain" description="6-phosphogluconate dehydrogenase NADP-binding" evidence="5">
    <location>
        <begin position="6"/>
        <end position="162"/>
    </location>
</feature>
<gene>
    <name evidence="8" type="ORF">RCL2_000399100</name>
    <name evidence="7" type="ORF">RclHR1_12050004</name>
</gene>
<dbReference type="GO" id="GO:0050661">
    <property type="term" value="F:NADP binding"/>
    <property type="evidence" value="ECO:0007669"/>
    <property type="project" value="InterPro"/>
</dbReference>
<dbReference type="AlphaFoldDB" id="A0A2Z6QIC1"/>
<sequence length="308" mass="33790">MDNFDRIAFIGLGAMGLPMATNLQNYLKSQNKESLIVYNRSISKTESLVKIGAIAAQSLKQVTEQANIIFTSLANDEAVNQVYNELLESLKHNEGKNVIFIEMSTIYPSTIVNIKEKIEKMSKVQILCCPVWGPPIAATNAQLIIITSGNQPAIDHVMPLFIPVLGKKTINVGEDVTKAATFKLIGNFFVGGAIELLSEGMTLAEKTGVGRDKLMEFIDLFFPGPFQNYGKKMQKDTFTTDVGFTVNNSIKDVGHMRRLAAEYESPLPVADILHQHLITAKANGGENYDWSSVFGALRIAAGLSFVNK</sequence>
<evidence type="ECO:0000256" key="4">
    <source>
        <dbReference type="PIRSR" id="PIRSR000103-1"/>
    </source>
</evidence>
<dbReference type="SUPFAM" id="SSF51735">
    <property type="entry name" value="NAD(P)-binding Rossmann-fold domains"/>
    <property type="match status" value="1"/>
</dbReference>
<accession>A0A2Z6QIC1</accession>
<evidence type="ECO:0000259" key="5">
    <source>
        <dbReference type="Pfam" id="PF03446"/>
    </source>
</evidence>
<reference evidence="7 9" key="1">
    <citation type="submission" date="2017-11" db="EMBL/GenBank/DDBJ databases">
        <title>The genome of Rhizophagus clarus HR1 reveals common genetic basis of auxotrophy among arbuscular mycorrhizal fungi.</title>
        <authorList>
            <person name="Kobayashi Y."/>
        </authorList>
    </citation>
    <scope>NUCLEOTIDE SEQUENCE [LARGE SCALE GENOMIC DNA]</scope>
    <source>
        <strain evidence="7 9">HR1</strain>
    </source>
</reference>
<dbReference type="GO" id="GO:0016491">
    <property type="term" value="F:oxidoreductase activity"/>
    <property type="evidence" value="ECO:0007669"/>
    <property type="project" value="UniProtKB-KW"/>
</dbReference>
<dbReference type="GO" id="GO:0051287">
    <property type="term" value="F:NAD binding"/>
    <property type="evidence" value="ECO:0007669"/>
    <property type="project" value="InterPro"/>
</dbReference>
<dbReference type="PIRSF" id="PIRSF000103">
    <property type="entry name" value="HIBADH"/>
    <property type="match status" value="1"/>
</dbReference>
<dbReference type="Proteomes" id="UP000247702">
    <property type="component" value="Unassembled WGS sequence"/>
</dbReference>
<feature type="domain" description="3-hydroxyisobutyrate dehydrogenase-like NAD-binding" evidence="6">
    <location>
        <begin position="179"/>
        <end position="294"/>
    </location>
</feature>
<dbReference type="InterPro" id="IPR008927">
    <property type="entry name" value="6-PGluconate_DH-like_C_sf"/>
</dbReference>
<evidence type="ECO:0000313" key="7">
    <source>
        <dbReference type="EMBL" id="GBB85559.1"/>
    </source>
</evidence>
<evidence type="ECO:0000256" key="3">
    <source>
        <dbReference type="ARBA" id="ARBA00023027"/>
    </source>
</evidence>
<feature type="active site" evidence="4">
    <location>
        <position position="183"/>
    </location>
</feature>
<dbReference type="InterPro" id="IPR051265">
    <property type="entry name" value="HIBADH-related_NP60_sf"/>
</dbReference>
<dbReference type="InterPro" id="IPR015815">
    <property type="entry name" value="HIBADH-related"/>
</dbReference>
<evidence type="ECO:0000256" key="2">
    <source>
        <dbReference type="ARBA" id="ARBA00023002"/>
    </source>
</evidence>
<organism evidence="7 9">
    <name type="scientific">Rhizophagus clarus</name>
    <dbReference type="NCBI Taxonomy" id="94130"/>
    <lineage>
        <taxon>Eukaryota</taxon>
        <taxon>Fungi</taxon>
        <taxon>Fungi incertae sedis</taxon>
        <taxon>Mucoromycota</taxon>
        <taxon>Glomeromycotina</taxon>
        <taxon>Glomeromycetes</taxon>
        <taxon>Glomerales</taxon>
        <taxon>Glomeraceae</taxon>
        <taxon>Rhizophagus</taxon>
    </lineage>
</organism>
<keyword evidence="9" id="KW-1185">Reference proteome</keyword>
<dbReference type="Pfam" id="PF14833">
    <property type="entry name" value="NAD_binding_11"/>
    <property type="match status" value="1"/>
</dbReference>
<dbReference type="InterPro" id="IPR013328">
    <property type="entry name" value="6PGD_dom2"/>
</dbReference>
<dbReference type="InterPro" id="IPR036291">
    <property type="entry name" value="NAD(P)-bd_dom_sf"/>
</dbReference>
<dbReference type="PANTHER" id="PTHR43580">
    <property type="entry name" value="OXIDOREDUCTASE GLYR1-RELATED"/>
    <property type="match status" value="1"/>
</dbReference>
<dbReference type="PANTHER" id="PTHR43580:SF8">
    <property type="entry name" value="6-PHOSPHOGLUCONATE DEHYDROGENASE NADP-BINDING DOMAIN-CONTAINING PROTEIN-RELATED"/>
    <property type="match status" value="1"/>
</dbReference>
<dbReference type="PROSITE" id="PS00895">
    <property type="entry name" value="3_HYDROXYISOBUT_DH"/>
    <property type="match status" value="1"/>
</dbReference>
<dbReference type="OrthoDB" id="435038at2759"/>
<evidence type="ECO:0000313" key="9">
    <source>
        <dbReference type="Proteomes" id="UP000247702"/>
    </source>
</evidence>
<dbReference type="Pfam" id="PF03446">
    <property type="entry name" value="NAD_binding_2"/>
    <property type="match status" value="1"/>
</dbReference>
<keyword evidence="2" id="KW-0560">Oxidoreductase</keyword>